<evidence type="ECO:0000313" key="2">
    <source>
        <dbReference type="Proteomes" id="UP001500975"/>
    </source>
</evidence>
<organism evidence="1 2">
    <name type="scientific">Variovorax defluvii</name>
    <dbReference type="NCBI Taxonomy" id="913761"/>
    <lineage>
        <taxon>Bacteria</taxon>
        <taxon>Pseudomonadati</taxon>
        <taxon>Pseudomonadota</taxon>
        <taxon>Betaproteobacteria</taxon>
        <taxon>Burkholderiales</taxon>
        <taxon>Comamonadaceae</taxon>
        <taxon>Variovorax</taxon>
    </lineage>
</organism>
<keyword evidence="2" id="KW-1185">Reference proteome</keyword>
<protein>
    <recommendedName>
        <fullName evidence="3">DUF4089 domain-containing protein</fullName>
    </recommendedName>
</protein>
<dbReference type="Proteomes" id="UP001500975">
    <property type="component" value="Unassembled WGS sequence"/>
</dbReference>
<dbReference type="EMBL" id="BAABGJ010000010">
    <property type="protein sequence ID" value="GAA4335710.1"/>
    <property type="molecule type" value="Genomic_DNA"/>
</dbReference>
<dbReference type="InterPro" id="IPR025148">
    <property type="entry name" value="AtzG-like"/>
</dbReference>
<reference evidence="2" key="1">
    <citation type="journal article" date="2019" name="Int. J. Syst. Evol. Microbiol.">
        <title>The Global Catalogue of Microorganisms (GCM) 10K type strain sequencing project: providing services to taxonomists for standard genome sequencing and annotation.</title>
        <authorList>
            <consortium name="The Broad Institute Genomics Platform"/>
            <consortium name="The Broad Institute Genome Sequencing Center for Infectious Disease"/>
            <person name="Wu L."/>
            <person name="Ma J."/>
        </authorList>
    </citation>
    <scope>NUCLEOTIDE SEQUENCE [LARGE SCALE GENOMIC DNA]</scope>
    <source>
        <strain evidence="2">JCM 17804</strain>
    </source>
</reference>
<dbReference type="Pfam" id="PF13318">
    <property type="entry name" value="AtzG-like"/>
    <property type="match status" value="1"/>
</dbReference>
<evidence type="ECO:0000313" key="1">
    <source>
        <dbReference type="EMBL" id="GAA4335710.1"/>
    </source>
</evidence>
<dbReference type="RefSeq" id="WP_345536604.1">
    <property type="nucleotide sequence ID" value="NZ_BAABGJ010000010.1"/>
</dbReference>
<name>A0ABP8H8P8_9BURK</name>
<accession>A0ABP8H8P8</accession>
<evidence type="ECO:0008006" key="3">
    <source>
        <dbReference type="Google" id="ProtNLM"/>
    </source>
</evidence>
<sequence>MTPKTIEAYVDAAAAALDLPLRPDHRAGVLRYLALAAEFAAVVEAVPLDAHDEPAVHFTPVVHTEWSE</sequence>
<comment type="caution">
    <text evidence="1">The sequence shown here is derived from an EMBL/GenBank/DDBJ whole genome shotgun (WGS) entry which is preliminary data.</text>
</comment>
<proteinExistence type="predicted"/>
<gene>
    <name evidence="1" type="ORF">GCM10023165_12340</name>
</gene>